<dbReference type="HOGENOM" id="CLU_488055_0_0_0"/>
<sequence length="558" mass="66683">MNKRIQRIFYYWMPYITYTLLLLSSVLVQHVDSGFFSKRILLLSGILGLSGFLFGQHIFLCFRASSKQERHEARFSLFITTLGFFLLLTIIELFLPTPHSEYSATQKALQLQFERRNQVVEYLFRDIQMKLSYNNLGWADDSKEYVPKPQYRIIFIGDSFLEVHSSKNLSRRIEDLLKNNGTEIEVINFSKDDTGPEQYRHKFYEFALELQPEQIIFFLYEANDLSIGYRYTPYMHPPFRITDNALKHLDTIEIPEYAQKYLQNVNQEKIIFHNKMELFRTLQNMGLTVEQKNLIYLAAYGYFHNEHHKKRLFQKTLIALNKLSGKLIDYVRTEWYHKLPDQRRHDEELYRRYREIFKLPQSERLEAIAKFMAQEYLLIQDYRLCLQLLQQQDERFISLLIAQQDMLYYLFPAIEHALQGNVLTQKKPVNHEVIERATDEYMKLFDEMGAIAEDNDITLIFVLIPEASYADEDFHQFWLPMIDFQQYFSEQHALYLSLKNKLIKKFFVIDLAESSSQLRNNYWKFDGHWNETGHQHISNILATEILSHKSPKELSTKW</sequence>
<evidence type="ECO:0000256" key="1">
    <source>
        <dbReference type="SAM" id="Phobius"/>
    </source>
</evidence>
<protein>
    <recommendedName>
        <fullName evidence="4">AlgX/AlgJ SGNH hydrolase-like domain-containing protein</fullName>
    </recommendedName>
</protein>
<evidence type="ECO:0000313" key="3">
    <source>
        <dbReference type="Proteomes" id="UP000030661"/>
    </source>
</evidence>
<name>A0A0S6WAG5_VECG1</name>
<evidence type="ECO:0000313" key="2">
    <source>
        <dbReference type="EMBL" id="GAK55297.1"/>
    </source>
</evidence>
<keyword evidence="1" id="KW-0812">Transmembrane</keyword>
<reference evidence="2" key="1">
    <citation type="journal article" date="2015" name="PeerJ">
        <title>First genomic representation of candidate bacterial phylum KSB3 points to enhanced environmental sensing as a trigger of wastewater bulking.</title>
        <authorList>
            <person name="Sekiguchi Y."/>
            <person name="Ohashi A."/>
            <person name="Parks D.H."/>
            <person name="Yamauchi T."/>
            <person name="Tyson G.W."/>
            <person name="Hugenholtz P."/>
        </authorList>
    </citation>
    <scope>NUCLEOTIDE SEQUENCE [LARGE SCALE GENOMIC DNA]</scope>
</reference>
<organism evidence="2">
    <name type="scientific">Vecturithrix granuli</name>
    <dbReference type="NCBI Taxonomy" id="1499967"/>
    <lineage>
        <taxon>Bacteria</taxon>
        <taxon>Candidatus Moduliflexota</taxon>
        <taxon>Candidatus Vecturitrichia</taxon>
        <taxon>Candidatus Vecturitrichales</taxon>
        <taxon>Candidatus Vecturitrichaceae</taxon>
        <taxon>Candidatus Vecturithrix</taxon>
    </lineage>
</organism>
<keyword evidence="1" id="KW-1133">Transmembrane helix</keyword>
<dbReference type="STRING" id="1499967.U27_02129"/>
<gene>
    <name evidence="2" type="ORF">U27_02129</name>
</gene>
<dbReference type="Proteomes" id="UP000030661">
    <property type="component" value="Unassembled WGS sequence"/>
</dbReference>
<accession>A0A0S6WAG5</accession>
<feature type="transmembrane region" description="Helical" evidence="1">
    <location>
        <begin position="9"/>
        <end position="28"/>
    </location>
</feature>
<evidence type="ECO:0008006" key="4">
    <source>
        <dbReference type="Google" id="ProtNLM"/>
    </source>
</evidence>
<dbReference type="AlphaFoldDB" id="A0A0S6WAG5"/>
<feature type="transmembrane region" description="Helical" evidence="1">
    <location>
        <begin position="40"/>
        <end position="62"/>
    </location>
</feature>
<dbReference type="SUPFAM" id="SSF52266">
    <property type="entry name" value="SGNH hydrolase"/>
    <property type="match status" value="1"/>
</dbReference>
<proteinExistence type="predicted"/>
<feature type="transmembrane region" description="Helical" evidence="1">
    <location>
        <begin position="74"/>
        <end position="95"/>
    </location>
</feature>
<dbReference type="EMBL" id="DF820463">
    <property type="protein sequence ID" value="GAK55297.1"/>
    <property type="molecule type" value="Genomic_DNA"/>
</dbReference>
<keyword evidence="3" id="KW-1185">Reference proteome</keyword>
<keyword evidence="1" id="KW-0472">Membrane</keyword>